<evidence type="ECO:0000313" key="4">
    <source>
        <dbReference type="Proteomes" id="UP001501788"/>
    </source>
</evidence>
<reference evidence="4" key="1">
    <citation type="journal article" date="2019" name="Int. J. Syst. Evol. Microbiol.">
        <title>The Global Catalogue of Microorganisms (GCM) 10K type strain sequencing project: providing services to taxonomists for standard genome sequencing and annotation.</title>
        <authorList>
            <consortium name="The Broad Institute Genomics Platform"/>
            <consortium name="The Broad Institute Genome Sequencing Center for Infectious Disease"/>
            <person name="Wu L."/>
            <person name="Ma J."/>
        </authorList>
    </citation>
    <scope>NUCLEOTIDE SEQUENCE [LARGE SCALE GENOMIC DNA]</scope>
    <source>
        <strain evidence="4">JCM 31890</strain>
    </source>
</reference>
<sequence>MSGAPAPGCPLCDGVGGTLVWQGQRCRVIRADEAGYPAFYRVVWQAHVAEWTDLTLADRAHCLDVVAAVETALRAHLGPDKINLASLGNMVPHLHWHVVARFAWDRHFPAPVWAAAQRAANVERESAVAARLPALEAELAQSLARLV</sequence>
<evidence type="ECO:0000313" key="3">
    <source>
        <dbReference type="EMBL" id="GAA4424258.1"/>
    </source>
</evidence>
<feature type="domain" description="HIT" evidence="2">
    <location>
        <begin position="42"/>
        <end position="108"/>
    </location>
</feature>
<comment type="caution">
    <text evidence="3">The sequence shown here is derived from an EMBL/GenBank/DDBJ whole genome shotgun (WGS) entry which is preliminary data.</text>
</comment>
<dbReference type="InterPro" id="IPR036265">
    <property type="entry name" value="HIT-like_sf"/>
</dbReference>
<protein>
    <submittedName>
        <fullName evidence="3">HIT family protein</fullName>
    </submittedName>
</protein>
<organism evidence="3 4">
    <name type="scientific">Acidovorax lacteus</name>
    <dbReference type="NCBI Taxonomy" id="1924988"/>
    <lineage>
        <taxon>Bacteria</taxon>
        <taxon>Pseudomonadati</taxon>
        <taxon>Pseudomonadota</taxon>
        <taxon>Betaproteobacteria</taxon>
        <taxon>Burkholderiales</taxon>
        <taxon>Comamonadaceae</taxon>
        <taxon>Acidovorax</taxon>
    </lineage>
</organism>
<proteinExistence type="predicted"/>
<dbReference type="EMBL" id="BAABEX010000011">
    <property type="protein sequence ID" value="GAA4424258.1"/>
    <property type="molecule type" value="Genomic_DNA"/>
</dbReference>
<keyword evidence="4" id="KW-1185">Reference proteome</keyword>
<dbReference type="RefSeq" id="WP_345063498.1">
    <property type="nucleotide sequence ID" value="NZ_BAABEX010000011.1"/>
</dbReference>
<name>A0ABP8L7X4_9BURK</name>
<dbReference type="Pfam" id="PF01230">
    <property type="entry name" value="HIT"/>
    <property type="match status" value="1"/>
</dbReference>
<gene>
    <name evidence="3" type="ORF">GCM10023090_17550</name>
</gene>
<dbReference type="PROSITE" id="PS51084">
    <property type="entry name" value="HIT_2"/>
    <property type="match status" value="1"/>
</dbReference>
<evidence type="ECO:0000259" key="2">
    <source>
        <dbReference type="PROSITE" id="PS51084"/>
    </source>
</evidence>
<dbReference type="Gene3D" id="3.30.428.10">
    <property type="entry name" value="HIT-like"/>
    <property type="match status" value="1"/>
</dbReference>
<dbReference type="Proteomes" id="UP001501788">
    <property type="component" value="Unassembled WGS sequence"/>
</dbReference>
<accession>A0ABP8L7X4</accession>
<dbReference type="SUPFAM" id="SSF54197">
    <property type="entry name" value="HIT-like"/>
    <property type="match status" value="1"/>
</dbReference>
<evidence type="ECO:0000256" key="1">
    <source>
        <dbReference type="PROSITE-ProRule" id="PRU00464"/>
    </source>
</evidence>
<feature type="short sequence motif" description="Histidine triad motif" evidence="1">
    <location>
        <begin position="93"/>
        <end position="97"/>
    </location>
</feature>
<dbReference type="InterPro" id="IPR011146">
    <property type="entry name" value="HIT-like"/>
</dbReference>